<accession>A4SSH1</accession>
<dbReference type="SUPFAM" id="SSF56925">
    <property type="entry name" value="OMPA-like"/>
    <property type="match status" value="1"/>
</dbReference>
<keyword evidence="1" id="KW-0732">Signal</keyword>
<dbReference type="Proteomes" id="UP000000225">
    <property type="component" value="Chromosome"/>
</dbReference>
<dbReference type="EMBL" id="CP000644">
    <property type="protein sequence ID" value="ABO91843.1"/>
    <property type="molecule type" value="Genomic_DNA"/>
</dbReference>
<evidence type="ECO:0000259" key="2">
    <source>
        <dbReference type="Pfam" id="PF13505"/>
    </source>
</evidence>
<dbReference type="eggNOG" id="COG3637">
    <property type="taxonomic scope" value="Bacteria"/>
</dbReference>
<dbReference type="KEGG" id="asa:ASA_3889"/>
<protein>
    <recommendedName>
        <fullName evidence="2">Outer membrane protein beta-barrel domain-containing protein</fullName>
    </recommendedName>
</protein>
<dbReference type="HOGENOM" id="CLU_112916_0_0_6"/>
<proteinExistence type="predicted"/>
<dbReference type="AlphaFoldDB" id="A4SSH1"/>
<dbReference type="InterPro" id="IPR011250">
    <property type="entry name" value="OMP/PagP_B-barrel"/>
</dbReference>
<gene>
    <name evidence="3" type="ordered locus">ASA_3889</name>
</gene>
<evidence type="ECO:0000313" key="3">
    <source>
        <dbReference type="EMBL" id="ABO91843.1"/>
    </source>
</evidence>
<evidence type="ECO:0000256" key="1">
    <source>
        <dbReference type="ARBA" id="ARBA00022729"/>
    </source>
</evidence>
<dbReference type="Pfam" id="PF13505">
    <property type="entry name" value="OMP_b-brl"/>
    <property type="match status" value="1"/>
</dbReference>
<dbReference type="Gene3D" id="2.40.160.20">
    <property type="match status" value="1"/>
</dbReference>
<name>A4SSH1_AERS4</name>
<feature type="domain" description="Outer membrane protein beta-barrel" evidence="2">
    <location>
        <begin position="41"/>
        <end position="200"/>
    </location>
</feature>
<sequence>MGVRGSDMLGGHWCTSRGTVMKRAGIMMMGLLLPPGQAWSADGEAGLGWQVTPFFGYSSSIDFEANDDPQPVPVSTKLESLQGEGSGNWGLFISKEVDDPGMIELLYSHQSTRLSPDQSERLTVDTLHFAGALTLSDNLMAPYIGAGIGATRFAAYDSEVAPSMSLALGVQPRLTEHLALRAEVRGYGTLVNDNSQFLCNPDDCVFKVRGELVTQWQANIGLTLRF</sequence>
<reference evidence="4" key="1">
    <citation type="journal article" date="2008" name="BMC Genomics">
        <title>The genome of Aeromonas salmonicida subsp. salmonicida A449: insights into the evolution of a fish pathogen.</title>
        <authorList>
            <person name="Reith M.E."/>
            <person name="Singh R.K."/>
            <person name="Curtis B."/>
            <person name="Boyd J.M."/>
            <person name="Bouevitch A."/>
            <person name="Kimball J."/>
            <person name="Munholland J."/>
            <person name="Murphy C."/>
            <person name="Sarty D."/>
            <person name="Williams J."/>
            <person name="Nash J.H."/>
            <person name="Johnson S.C."/>
            <person name="Brown L.L."/>
        </authorList>
    </citation>
    <scope>NUCLEOTIDE SEQUENCE [LARGE SCALE GENOMIC DNA]</scope>
    <source>
        <strain evidence="4">A449</strain>
    </source>
</reference>
<organism evidence="3 4">
    <name type="scientific">Aeromonas salmonicida (strain A449)</name>
    <dbReference type="NCBI Taxonomy" id="382245"/>
    <lineage>
        <taxon>Bacteria</taxon>
        <taxon>Pseudomonadati</taxon>
        <taxon>Pseudomonadota</taxon>
        <taxon>Gammaproteobacteria</taxon>
        <taxon>Aeromonadales</taxon>
        <taxon>Aeromonadaceae</taxon>
        <taxon>Aeromonas</taxon>
    </lineage>
</organism>
<evidence type="ECO:0000313" key="4">
    <source>
        <dbReference type="Proteomes" id="UP000000225"/>
    </source>
</evidence>
<dbReference type="InterPro" id="IPR027385">
    <property type="entry name" value="Beta-barrel_OMP"/>
</dbReference>